<proteinExistence type="predicted"/>
<dbReference type="Gramene" id="OBART08G13260.3">
    <property type="protein sequence ID" value="OBART08G13260.3"/>
    <property type="gene ID" value="OBART08G13260"/>
</dbReference>
<name>A0A0D3GZS7_9ORYZ</name>
<accession>A0A0D3GZS7</accession>
<dbReference type="AlphaFoldDB" id="A0A0D3GZS7"/>
<dbReference type="HOGENOM" id="CLU_3127488_0_0_1"/>
<dbReference type="EnsemblPlants" id="OBART08G13260.3">
    <property type="protein sequence ID" value="OBART08G13260.3"/>
    <property type="gene ID" value="OBART08G13260"/>
</dbReference>
<dbReference type="Proteomes" id="UP000026960">
    <property type="component" value="Chromosome 8"/>
</dbReference>
<reference evidence="1" key="1">
    <citation type="journal article" date="2009" name="Rice">
        <title>De Novo Next Generation Sequencing of Plant Genomes.</title>
        <authorList>
            <person name="Rounsley S."/>
            <person name="Marri P.R."/>
            <person name="Yu Y."/>
            <person name="He R."/>
            <person name="Sisneros N."/>
            <person name="Goicoechea J.L."/>
            <person name="Lee S.J."/>
            <person name="Angelova A."/>
            <person name="Kudrna D."/>
            <person name="Luo M."/>
            <person name="Affourtit J."/>
            <person name="Desany B."/>
            <person name="Knight J."/>
            <person name="Niazi F."/>
            <person name="Egholm M."/>
            <person name="Wing R.A."/>
        </authorList>
    </citation>
    <scope>NUCLEOTIDE SEQUENCE [LARGE SCALE GENOMIC DNA]</scope>
    <source>
        <strain evidence="1">IRGC 105608</strain>
    </source>
</reference>
<dbReference type="PaxDb" id="65489-OBART08G13260.3"/>
<dbReference type="Gramene" id="OBART08G13260.2">
    <property type="protein sequence ID" value="OBART08G13260.2"/>
    <property type="gene ID" value="OBART08G13260"/>
</dbReference>
<reference evidence="1" key="2">
    <citation type="submission" date="2015-03" db="UniProtKB">
        <authorList>
            <consortium name="EnsemblPlants"/>
        </authorList>
    </citation>
    <scope>IDENTIFICATION</scope>
</reference>
<protein>
    <submittedName>
        <fullName evidence="1">Uncharacterized protein</fullName>
    </submittedName>
</protein>
<keyword evidence="2" id="KW-1185">Reference proteome</keyword>
<dbReference type="EnsemblPlants" id="OBART08G13260.2">
    <property type="protein sequence ID" value="OBART08G13260.2"/>
    <property type="gene ID" value="OBART08G13260"/>
</dbReference>
<dbReference type="Gramene" id="OBART08G13260.1">
    <property type="protein sequence ID" value="OBART08G13260.1"/>
    <property type="gene ID" value="OBART08G13260"/>
</dbReference>
<evidence type="ECO:0000313" key="2">
    <source>
        <dbReference type="Proteomes" id="UP000026960"/>
    </source>
</evidence>
<organism evidence="1">
    <name type="scientific">Oryza barthii</name>
    <dbReference type="NCBI Taxonomy" id="65489"/>
    <lineage>
        <taxon>Eukaryota</taxon>
        <taxon>Viridiplantae</taxon>
        <taxon>Streptophyta</taxon>
        <taxon>Embryophyta</taxon>
        <taxon>Tracheophyta</taxon>
        <taxon>Spermatophyta</taxon>
        <taxon>Magnoliopsida</taxon>
        <taxon>Liliopsida</taxon>
        <taxon>Poales</taxon>
        <taxon>Poaceae</taxon>
        <taxon>BOP clade</taxon>
        <taxon>Oryzoideae</taxon>
        <taxon>Oryzeae</taxon>
        <taxon>Oryzinae</taxon>
        <taxon>Oryza</taxon>
    </lineage>
</organism>
<dbReference type="EnsemblPlants" id="OBART08G13260.1">
    <property type="protein sequence ID" value="OBART08G13260.1"/>
    <property type="gene ID" value="OBART08G13260"/>
</dbReference>
<sequence>MSGSFITRVLFPTVKIKGEGRGRVLQRFNTLALPGKICCFLFCNFTFCFS</sequence>
<evidence type="ECO:0000313" key="1">
    <source>
        <dbReference type="EnsemblPlants" id="OBART08G13260.1"/>
    </source>
</evidence>